<keyword evidence="4" id="KW-1185">Reference proteome</keyword>
<proteinExistence type="predicted"/>
<dbReference type="Proteomes" id="UP000076798">
    <property type="component" value="Unassembled WGS sequence"/>
</dbReference>
<evidence type="ECO:0000313" key="3">
    <source>
        <dbReference type="EMBL" id="KZT35827.1"/>
    </source>
</evidence>
<name>A0A166AYP7_9AGAM</name>
<gene>
    <name evidence="3" type="ORF">SISSUDRAFT_1064198</name>
</gene>
<evidence type="ECO:0000256" key="1">
    <source>
        <dbReference type="SAM" id="MobiDB-lite"/>
    </source>
</evidence>
<protein>
    <recommendedName>
        <fullName evidence="2">C2H2-type domain-containing protein</fullName>
    </recommendedName>
</protein>
<organism evidence="3 4">
    <name type="scientific">Sistotremastrum suecicum HHB10207 ss-3</name>
    <dbReference type="NCBI Taxonomy" id="1314776"/>
    <lineage>
        <taxon>Eukaryota</taxon>
        <taxon>Fungi</taxon>
        <taxon>Dikarya</taxon>
        <taxon>Basidiomycota</taxon>
        <taxon>Agaricomycotina</taxon>
        <taxon>Agaricomycetes</taxon>
        <taxon>Sistotremastrales</taxon>
        <taxon>Sistotremastraceae</taxon>
        <taxon>Sistotremastrum</taxon>
    </lineage>
</organism>
<feature type="compositionally biased region" description="Low complexity" evidence="1">
    <location>
        <begin position="199"/>
        <end position="220"/>
    </location>
</feature>
<reference evidence="3 4" key="1">
    <citation type="journal article" date="2016" name="Mol. Biol. Evol.">
        <title>Comparative Genomics of Early-Diverging Mushroom-Forming Fungi Provides Insights into the Origins of Lignocellulose Decay Capabilities.</title>
        <authorList>
            <person name="Nagy L.G."/>
            <person name="Riley R."/>
            <person name="Tritt A."/>
            <person name="Adam C."/>
            <person name="Daum C."/>
            <person name="Floudas D."/>
            <person name="Sun H."/>
            <person name="Yadav J.S."/>
            <person name="Pangilinan J."/>
            <person name="Larsson K.H."/>
            <person name="Matsuura K."/>
            <person name="Barry K."/>
            <person name="Labutti K."/>
            <person name="Kuo R."/>
            <person name="Ohm R.A."/>
            <person name="Bhattacharya S.S."/>
            <person name="Shirouzu T."/>
            <person name="Yoshinaga Y."/>
            <person name="Martin F.M."/>
            <person name="Grigoriev I.V."/>
            <person name="Hibbett D.S."/>
        </authorList>
    </citation>
    <scope>NUCLEOTIDE SEQUENCE [LARGE SCALE GENOMIC DNA]</scope>
    <source>
        <strain evidence="3 4">HHB10207 ss-3</strain>
    </source>
</reference>
<sequence>MFDLHQLAFFDRSRHPHNVDYEVPTIDNFAVSIPDPRLAALAKFASAKPVPVELFGLGQNDGYSFHDSPPLNVQRMNLEDVIDPSLLLPVQPASVPTCVDPRDLDYRNYAPPSSAGYTGALVPSGPTIFSFDTCPPSPAPSLSSSVHSSDSLSSSSLASFGEEGLDHPRLPHVYRSSSVPRLGLGLAAQTPAFNPFSWSHTHQSSTSSTTGAQATQSQAGPSRSGKRKPATRDAEDETSEASAASGRPSKRAKSEPVTPAKPKAPSKPRSKPKSKADPRPPSSSSRRKVKDPAAKTAAKKAFEAFIAECVARDPRPSPSMPQKVWELKFAFGWDRSPPIDFDIYEDLQSHPYLPDIHYSDFDDIIGLYRRPVLGGTECCLRHPVSGARCSTFVADKGDFMRHFHIHLKEHILLHRYGILEGIAFDDTDHRHDLRTLFRRCPEALNKSRHYLGVCPICKHTIARDEKLLKHIKRHYEPEEKLPTK</sequence>
<dbReference type="EMBL" id="KV428127">
    <property type="protein sequence ID" value="KZT35827.1"/>
    <property type="molecule type" value="Genomic_DNA"/>
</dbReference>
<dbReference type="PROSITE" id="PS00028">
    <property type="entry name" value="ZINC_FINGER_C2H2_1"/>
    <property type="match status" value="1"/>
</dbReference>
<feature type="domain" description="C2H2-type" evidence="2">
    <location>
        <begin position="454"/>
        <end position="474"/>
    </location>
</feature>
<feature type="region of interest" description="Disordered" evidence="1">
    <location>
        <begin position="195"/>
        <end position="294"/>
    </location>
</feature>
<dbReference type="InterPro" id="IPR013087">
    <property type="entry name" value="Znf_C2H2_type"/>
</dbReference>
<feature type="compositionally biased region" description="Low complexity" evidence="1">
    <location>
        <begin position="140"/>
        <end position="159"/>
    </location>
</feature>
<evidence type="ECO:0000313" key="4">
    <source>
        <dbReference type="Proteomes" id="UP000076798"/>
    </source>
</evidence>
<dbReference type="AlphaFoldDB" id="A0A166AYP7"/>
<feature type="compositionally biased region" description="Basic residues" evidence="1">
    <location>
        <begin position="264"/>
        <end position="273"/>
    </location>
</feature>
<feature type="region of interest" description="Disordered" evidence="1">
    <location>
        <begin position="139"/>
        <end position="168"/>
    </location>
</feature>
<evidence type="ECO:0000259" key="2">
    <source>
        <dbReference type="PROSITE" id="PS00028"/>
    </source>
</evidence>
<accession>A0A166AYP7</accession>